<sequence>MATNDDHTQQIPNPPSSGEGRPTVDPRLLHHLVPRNHHAIVAAARHQQQRHGIIAPPHPPQHQHQPYAQRQQQPYQQRLFTGHHQQPNPQLQLLQQQSYGRIAAPHLPPIDPLQHHHHQSTYHSRVLHSAPPTIHVDGGSPLPPPSLSPHPPIAIVGARNHGGGVKGTASDSTPPPPPDSHGGTDGRVSAEERDSSSSNNAASASAAVADAAAEVMRTYALMRYLGVLPSGPDRAIARQVREVKRDFYHPPLPASSQTSQLALDHITSHFIPYFQAQIAIAGAATATASATNRAPGTNLVAGSSSSSSSSSSRGMTDRPASVSRPGINLTPSPPRGGGDDDDGRGGGGGDDIRVSNKQGILRAFGEEERHFYNGLVRMLGKDEADRMISEAVDETYEEEMMGTNSGSSSTTTKMAPMMPTALTGEKKSLPVKGRGYDHTEKEVISVDGTEDVEAGRTDVVFDAGEVEGAERDLFIEERGLGPTSGQKGNSIRGTAAKAKAPSSPSNAVQHWNKRKSSSGVDMTAAAQSYGSKRFRSNNSMEMVTTTHVPNPLSPSLPFISSHHYGELVENTTAGMPPPTKNPASMAGNAQPTATAATEGSKQQRDPPGFDEFKTDPEFCLIILKAVEKWKNENRSLVMGQSAVSLFVHGLLNIPDEQLIKPVGKKSSPSIGAYVKNVICPYFNVPPDIVAKEGPWKTCVSICSENIYRFARNVLYQRRKSMKSAVELVYSIMKRYGEVENDIKALRLENEQLRKEIAKKDGQINDLEDKLTLTINTFTKELESAKTKHDIETKESETTYTEFIQSLCTSHRREMDDLRKSMKSTQNIHRTFIDSYVEASLDLLRKSNCDSPTL</sequence>
<reference evidence="3 4" key="1">
    <citation type="submission" date="2024-10" db="EMBL/GenBank/DDBJ databases">
        <title>Updated reference genomes for cyclostephanoid diatoms.</title>
        <authorList>
            <person name="Roberts W.R."/>
            <person name="Alverson A.J."/>
        </authorList>
    </citation>
    <scope>NUCLEOTIDE SEQUENCE [LARGE SCALE GENOMIC DNA]</scope>
    <source>
        <strain evidence="3 4">AJA228-03</strain>
    </source>
</reference>
<feature type="region of interest" description="Disordered" evidence="2">
    <location>
        <begin position="293"/>
        <end position="354"/>
    </location>
</feature>
<feature type="compositionally biased region" description="Polar residues" evidence="2">
    <location>
        <begin position="483"/>
        <end position="492"/>
    </location>
</feature>
<feature type="region of interest" description="Disordered" evidence="2">
    <location>
        <begin position="130"/>
        <end position="202"/>
    </location>
</feature>
<feature type="compositionally biased region" description="Low complexity" evidence="2">
    <location>
        <begin position="62"/>
        <end position="72"/>
    </location>
</feature>
<evidence type="ECO:0000313" key="3">
    <source>
        <dbReference type="EMBL" id="KAL3806629.1"/>
    </source>
</evidence>
<evidence type="ECO:0000256" key="2">
    <source>
        <dbReference type="SAM" id="MobiDB-lite"/>
    </source>
</evidence>
<feature type="region of interest" description="Disordered" evidence="2">
    <location>
        <begin position="53"/>
        <end position="72"/>
    </location>
</feature>
<feature type="compositionally biased region" description="Basic and acidic residues" evidence="2">
    <location>
        <begin position="182"/>
        <end position="195"/>
    </location>
</feature>
<proteinExistence type="predicted"/>
<dbReference type="EMBL" id="JALLPB020000766">
    <property type="protein sequence ID" value="KAL3806629.1"/>
    <property type="molecule type" value="Genomic_DNA"/>
</dbReference>
<comment type="caution">
    <text evidence="3">The sequence shown here is derived from an EMBL/GenBank/DDBJ whole genome shotgun (WGS) entry which is preliminary data.</text>
</comment>
<evidence type="ECO:0000313" key="4">
    <source>
        <dbReference type="Proteomes" id="UP001530377"/>
    </source>
</evidence>
<feature type="compositionally biased region" description="Low complexity" evidence="2">
    <location>
        <begin position="495"/>
        <end position="505"/>
    </location>
</feature>
<feature type="region of interest" description="Disordered" evidence="2">
    <location>
        <begin position="479"/>
        <end position="521"/>
    </location>
</feature>
<name>A0ABD3R205_9STRA</name>
<gene>
    <name evidence="3" type="ORF">ACHAXA_009984</name>
</gene>
<feature type="compositionally biased region" description="Pro residues" evidence="2">
    <location>
        <begin position="141"/>
        <end position="152"/>
    </location>
</feature>
<feature type="region of interest" description="Disordered" evidence="2">
    <location>
        <begin position="1"/>
        <end position="26"/>
    </location>
</feature>
<accession>A0ABD3R205</accession>
<keyword evidence="4" id="KW-1185">Reference proteome</keyword>
<feature type="compositionally biased region" description="Low complexity" evidence="2">
    <location>
        <begin position="303"/>
        <end position="312"/>
    </location>
</feature>
<dbReference type="Proteomes" id="UP001530377">
    <property type="component" value="Unassembled WGS sequence"/>
</dbReference>
<organism evidence="3 4">
    <name type="scientific">Cyclostephanos tholiformis</name>
    <dbReference type="NCBI Taxonomy" id="382380"/>
    <lineage>
        <taxon>Eukaryota</taxon>
        <taxon>Sar</taxon>
        <taxon>Stramenopiles</taxon>
        <taxon>Ochrophyta</taxon>
        <taxon>Bacillariophyta</taxon>
        <taxon>Coscinodiscophyceae</taxon>
        <taxon>Thalassiosirophycidae</taxon>
        <taxon>Stephanodiscales</taxon>
        <taxon>Stephanodiscaceae</taxon>
        <taxon>Cyclostephanos</taxon>
    </lineage>
</organism>
<dbReference type="AlphaFoldDB" id="A0ABD3R205"/>
<protein>
    <submittedName>
        <fullName evidence="3">Uncharacterized protein</fullName>
    </submittedName>
</protein>
<feature type="compositionally biased region" description="Polar residues" evidence="2">
    <location>
        <begin position="587"/>
        <end position="600"/>
    </location>
</feature>
<keyword evidence="1" id="KW-0175">Coiled coil</keyword>
<feature type="coiled-coil region" evidence="1">
    <location>
        <begin position="735"/>
        <end position="769"/>
    </location>
</feature>
<evidence type="ECO:0000256" key="1">
    <source>
        <dbReference type="SAM" id="Coils"/>
    </source>
</evidence>
<feature type="region of interest" description="Disordered" evidence="2">
    <location>
        <begin position="575"/>
        <end position="612"/>
    </location>
</feature>